<evidence type="ECO:0000313" key="10">
    <source>
        <dbReference type="Proteomes" id="UP000250166"/>
    </source>
</evidence>
<dbReference type="Gene3D" id="3.40.109.10">
    <property type="entry name" value="NADH Oxidase"/>
    <property type="match status" value="1"/>
</dbReference>
<dbReference type="GO" id="GO:0046256">
    <property type="term" value="P:2,4,6-trinitrotoluene catabolic process"/>
    <property type="evidence" value="ECO:0007669"/>
    <property type="project" value="TreeGrafter"/>
</dbReference>
<dbReference type="PANTHER" id="PTHR23026:SF125">
    <property type="entry name" value="OXYGEN-INSENSITIVE NAD(P)H NITROREDUCTASE"/>
    <property type="match status" value="1"/>
</dbReference>
<evidence type="ECO:0000256" key="6">
    <source>
        <dbReference type="ARBA" id="ARBA00023002"/>
    </source>
</evidence>
<proteinExistence type="inferred from homology"/>
<dbReference type="InterPro" id="IPR033878">
    <property type="entry name" value="NfsB-like"/>
</dbReference>
<dbReference type="InterPro" id="IPR050627">
    <property type="entry name" value="Nitroreductase/BluB"/>
</dbReference>
<dbReference type="InterPro" id="IPR000415">
    <property type="entry name" value="Nitroreductase-like"/>
</dbReference>
<dbReference type="SUPFAM" id="SSF55469">
    <property type="entry name" value="FMN-dependent nitroreductase-like"/>
    <property type="match status" value="1"/>
</dbReference>
<accession>A0A2X3BRN6</accession>
<keyword evidence="7" id="KW-0520">NAD</keyword>
<feature type="domain" description="Nitroreductase" evidence="8">
    <location>
        <begin position="16"/>
        <end position="181"/>
    </location>
</feature>
<dbReference type="EC" id="1.6.99.-" evidence="9"/>
<dbReference type="GO" id="GO:0005829">
    <property type="term" value="C:cytosol"/>
    <property type="evidence" value="ECO:0007669"/>
    <property type="project" value="TreeGrafter"/>
</dbReference>
<dbReference type="EC" id="1.-.-.-" evidence="9"/>
<keyword evidence="5" id="KW-0521">NADP</keyword>
<dbReference type="CDD" id="cd02149">
    <property type="entry name" value="NfsB-like"/>
    <property type="match status" value="1"/>
</dbReference>
<name>A0A2X3BRN6_9HELI</name>
<evidence type="ECO:0000256" key="2">
    <source>
        <dbReference type="ARBA" id="ARBA00007118"/>
    </source>
</evidence>
<dbReference type="EMBL" id="UAWL01000006">
    <property type="protein sequence ID" value="SQB98795.1"/>
    <property type="molecule type" value="Genomic_DNA"/>
</dbReference>
<comment type="cofactor">
    <cofactor evidence="1">
        <name>FMN</name>
        <dbReference type="ChEBI" id="CHEBI:58210"/>
    </cofactor>
</comment>
<gene>
    <name evidence="9" type="primary">frp</name>
    <name evidence="9" type="ORF">NCTC13102_01262</name>
</gene>
<keyword evidence="4" id="KW-0288">FMN</keyword>
<evidence type="ECO:0000256" key="7">
    <source>
        <dbReference type="ARBA" id="ARBA00023027"/>
    </source>
</evidence>
<keyword evidence="6 9" id="KW-0560">Oxidoreductase</keyword>
<evidence type="ECO:0000256" key="1">
    <source>
        <dbReference type="ARBA" id="ARBA00001917"/>
    </source>
</evidence>
<dbReference type="RefSeq" id="WP_112058695.1">
    <property type="nucleotide sequence ID" value="NZ_UAWL01000006.1"/>
</dbReference>
<evidence type="ECO:0000259" key="8">
    <source>
        <dbReference type="Pfam" id="PF00881"/>
    </source>
</evidence>
<dbReference type="InterPro" id="IPR029479">
    <property type="entry name" value="Nitroreductase"/>
</dbReference>
<dbReference type="Pfam" id="PF00881">
    <property type="entry name" value="Nitroreductase"/>
    <property type="match status" value="1"/>
</dbReference>
<evidence type="ECO:0000256" key="5">
    <source>
        <dbReference type="ARBA" id="ARBA00022857"/>
    </source>
</evidence>
<protein>
    <submittedName>
        <fullName evidence="9">NAD(P)H-flavin oxidoreductase</fullName>
        <ecNumber evidence="9">1.-.-.-</ecNumber>
        <ecNumber evidence="9">1.6.99.-</ecNumber>
    </submittedName>
</protein>
<evidence type="ECO:0000256" key="3">
    <source>
        <dbReference type="ARBA" id="ARBA00022630"/>
    </source>
</evidence>
<organism evidence="9 10">
    <name type="scientific">Helicobacter fennelliae</name>
    <dbReference type="NCBI Taxonomy" id="215"/>
    <lineage>
        <taxon>Bacteria</taxon>
        <taxon>Pseudomonadati</taxon>
        <taxon>Campylobacterota</taxon>
        <taxon>Epsilonproteobacteria</taxon>
        <taxon>Campylobacterales</taxon>
        <taxon>Helicobacteraceae</taxon>
        <taxon>Helicobacter</taxon>
    </lineage>
</organism>
<dbReference type="GO" id="GO:0046857">
    <property type="term" value="F:oxidoreductase activity, acting on other nitrogenous compounds as donors, with NAD or NADP as acceptor"/>
    <property type="evidence" value="ECO:0007669"/>
    <property type="project" value="TreeGrafter"/>
</dbReference>
<dbReference type="Proteomes" id="UP000250166">
    <property type="component" value="Unassembled WGS sequence"/>
</dbReference>
<comment type="similarity">
    <text evidence="2">Belongs to the nitroreductase family.</text>
</comment>
<evidence type="ECO:0000256" key="4">
    <source>
        <dbReference type="ARBA" id="ARBA00022643"/>
    </source>
</evidence>
<evidence type="ECO:0000313" key="9">
    <source>
        <dbReference type="EMBL" id="SQB98795.1"/>
    </source>
</evidence>
<reference evidence="9 10" key="1">
    <citation type="submission" date="2018-06" db="EMBL/GenBank/DDBJ databases">
        <authorList>
            <consortium name="Pathogen Informatics"/>
            <person name="Doyle S."/>
        </authorList>
    </citation>
    <scope>NUCLEOTIDE SEQUENCE [LARGE SCALE GENOMIC DNA]</scope>
    <source>
        <strain evidence="9 10">NCTC13102</strain>
    </source>
</reference>
<sequence>MKFLDNDKIIEAFHFRHACKVFDGSKKLSEQDFRTILESARLSPSSFGFEPWNLLILRDKAVREKIFAPTWGGQDALKNASEFVIILARKNADLHPQSTYITHMMNDIHGLNAEAQSLRRGFFDTFQKDHFCFYNNDPKIFDWACKQCYIALGNMLSVAGLLGVDSLPIEGFNHAQVEEILADSGLLDSKHFGVAVMCAFGFRLNEPKHAKTRQSLESITRFV</sequence>
<dbReference type="AlphaFoldDB" id="A0A2X3BRN6"/>
<keyword evidence="3" id="KW-0285">Flavoprotein</keyword>
<dbReference type="PANTHER" id="PTHR23026">
    <property type="entry name" value="NADPH NITROREDUCTASE"/>
    <property type="match status" value="1"/>
</dbReference>